<evidence type="ECO:0000256" key="2">
    <source>
        <dbReference type="ARBA" id="ARBA00012379"/>
    </source>
</evidence>
<comment type="similarity">
    <text evidence="1">Belongs to the dUTPase family.</text>
</comment>
<evidence type="ECO:0000313" key="5">
    <source>
        <dbReference type="EMBL" id="QKF94508.1"/>
    </source>
</evidence>
<gene>
    <name evidence="5" type="ORF">Fadolivirus_1_1050</name>
</gene>
<dbReference type="CDD" id="cd07557">
    <property type="entry name" value="trimeric_dUTPase"/>
    <property type="match status" value="1"/>
</dbReference>
<evidence type="ECO:0000256" key="1">
    <source>
        <dbReference type="ARBA" id="ARBA00006581"/>
    </source>
</evidence>
<keyword evidence="6" id="KW-1185">Reference proteome</keyword>
<evidence type="ECO:0000313" key="6">
    <source>
        <dbReference type="Proteomes" id="UP001162001"/>
    </source>
</evidence>
<name>A0A7D3UQL0_9VIRU</name>
<protein>
    <recommendedName>
        <fullName evidence="2">dUTP diphosphatase</fullName>
        <ecNumber evidence="2">3.6.1.23</ecNumber>
    </recommendedName>
</protein>
<dbReference type="Gene3D" id="2.70.40.10">
    <property type="match status" value="1"/>
</dbReference>
<dbReference type="NCBIfam" id="TIGR02274">
    <property type="entry name" value="dCTP_deam"/>
    <property type="match status" value="1"/>
</dbReference>
<dbReference type="InterPro" id="IPR036157">
    <property type="entry name" value="dUTPase-like_sf"/>
</dbReference>
<reference evidence="5 6" key="1">
    <citation type="submission" date="2020-04" db="EMBL/GenBank/DDBJ databases">
        <title>Advantages and limits of metagenomic assembly and binning of a giant virus.</title>
        <authorList>
            <person name="Schulz F."/>
            <person name="Andreani J."/>
            <person name="Francis R."/>
            <person name="Boudjemaa H."/>
            <person name="Bou Khalil J.Y."/>
            <person name="Lee J."/>
            <person name="La Scola B."/>
            <person name="Woyke T."/>
        </authorList>
    </citation>
    <scope>NUCLEOTIDE SEQUENCE [LARGE SCALE GENOMIC DNA]</scope>
    <source>
        <strain evidence="5 6">FV1/VV64</strain>
    </source>
</reference>
<dbReference type="GO" id="GO:0006229">
    <property type="term" value="P:dUTP biosynthetic process"/>
    <property type="evidence" value="ECO:0007669"/>
    <property type="project" value="InterPro"/>
</dbReference>
<dbReference type="EMBL" id="MT418680">
    <property type="protein sequence ID" value="QKF94508.1"/>
    <property type="molecule type" value="Genomic_DNA"/>
</dbReference>
<evidence type="ECO:0000256" key="4">
    <source>
        <dbReference type="ARBA" id="ARBA00023080"/>
    </source>
</evidence>
<dbReference type="PANTHER" id="PTHR42680">
    <property type="entry name" value="DCTP DEAMINASE"/>
    <property type="match status" value="1"/>
</dbReference>
<dbReference type="GO" id="GO:0008829">
    <property type="term" value="F:dCTP deaminase activity"/>
    <property type="evidence" value="ECO:0007669"/>
    <property type="project" value="InterPro"/>
</dbReference>
<dbReference type="Proteomes" id="UP001162001">
    <property type="component" value="Segment"/>
</dbReference>
<dbReference type="PANTHER" id="PTHR42680:SF2">
    <property type="entry name" value="DCTP DEAMINASE"/>
    <property type="match status" value="1"/>
</dbReference>
<accession>A0A7D3UQL0</accession>
<dbReference type="EC" id="3.6.1.23" evidence="2"/>
<organism evidence="5 6">
    <name type="scientific">Fadolivirus FV1/VV64</name>
    <dbReference type="NCBI Taxonomy" id="3070911"/>
    <lineage>
        <taxon>Viruses</taxon>
        <taxon>Varidnaviria</taxon>
        <taxon>Bamfordvirae</taxon>
        <taxon>Nucleocytoviricota</taxon>
        <taxon>Megaviricetes</taxon>
        <taxon>Imitervirales</taxon>
        <taxon>Mimiviridae</taxon>
        <taxon>Klosneuvirinae</taxon>
        <taxon>Fadolivirus</taxon>
        <taxon>Fadolivirus algeromassiliense</taxon>
    </lineage>
</organism>
<keyword evidence="4" id="KW-0546">Nucleotide metabolism</keyword>
<dbReference type="InterPro" id="IPR011962">
    <property type="entry name" value="dCTP_deaminase"/>
</dbReference>
<dbReference type="SUPFAM" id="SSF51283">
    <property type="entry name" value="dUTPase-like"/>
    <property type="match status" value="1"/>
</dbReference>
<dbReference type="InterPro" id="IPR033704">
    <property type="entry name" value="dUTPase_trimeric"/>
</dbReference>
<dbReference type="GO" id="GO:0004170">
    <property type="term" value="F:dUTP diphosphatase activity"/>
    <property type="evidence" value="ECO:0007669"/>
    <property type="project" value="UniProtKB-EC"/>
</dbReference>
<keyword evidence="3" id="KW-0378">Hydrolase</keyword>
<proteinExistence type="inferred from homology"/>
<dbReference type="Pfam" id="PF22769">
    <property type="entry name" value="DCD"/>
    <property type="match status" value="1"/>
</dbReference>
<evidence type="ECO:0000256" key="3">
    <source>
        <dbReference type="ARBA" id="ARBA00022801"/>
    </source>
</evidence>
<sequence length="229" mass="26983">MNASVLGNKAIKKFLEEGEIIIEPFNIKNLNTSSYDVTLGNWFFREQHRDQWESHIYNMYSEENVKRIWGKPQEAKPYKFYKEKGIFLENIKEDDCVIFIDPGETILAHTNEWIGTRTHITTMMKSRSSLGRNFIETCKCAGFGDVGYHNRWTLEITNNSTKYTIPLVVGRRLAQIVFMDVGEIDDQKNNYNKTGKYQTQQTLEDLQKNWTPYDMLPKMYLDFENFVDK</sequence>